<dbReference type="PANTHER" id="PTHR43752">
    <property type="entry name" value="BNR/ASP-BOX REPEAT FAMILY PROTEIN"/>
    <property type="match status" value="1"/>
</dbReference>
<dbReference type="Proteomes" id="UP000050266">
    <property type="component" value="Unassembled WGS sequence"/>
</dbReference>
<reference evidence="3 4" key="1">
    <citation type="submission" date="2015-09" db="EMBL/GenBank/DDBJ databases">
        <title>Genome announcement of multiple Pseudomonas syringae strains.</title>
        <authorList>
            <person name="Thakur S."/>
            <person name="Wang P.W."/>
            <person name="Gong Y."/>
            <person name="Weir B.S."/>
            <person name="Guttman D.S."/>
        </authorList>
    </citation>
    <scope>NUCLEOTIDE SEQUENCE [LARGE SCALE GENOMIC DNA]</scope>
    <source>
        <strain evidence="3 4">ICMP3962</strain>
    </source>
</reference>
<accession>A0A0Q0D861</accession>
<sequence length="395" mass="44052">MPSSDCYRSPRRPNLLKPRFPMPTADTRQDAFLPTPYAQNHAANLHELADGTLLCTWFAGTQEGMADIFVLLSRRDPATGVWSEPQKMSEDSSRSEQNPILFQAPGGPLWLIWTAQISGNQETAIIRRRLSLDNGQSWGPIDTLFDEPGTFVRQPPVVLDNGDWLLPVWYCITGPGEKWVGNHDVSAVMISTDQGHSWTRHDVPDSTGSVHMNVHQLPDGSLLGLFRSRWADFIYSSRSTDRGRSWSAPTPTELPNNNSSIQFVKLATDELALVYNPVSAEGHAQRRASLYDEIEDEGDDRVTPGARQDGKAAVWGIPRAPMSLAISRDGGHSWPTRLDLELGDGFCLTNNSQEKLNREFSYPSIIQAADGSLHVAFTYFRQKIKHVHLPLNAIR</sequence>
<evidence type="ECO:0000313" key="4">
    <source>
        <dbReference type="Proteomes" id="UP000050266"/>
    </source>
</evidence>
<dbReference type="EMBL" id="LJRQ01000008">
    <property type="protein sequence ID" value="KPZ19259.1"/>
    <property type="molecule type" value="Genomic_DNA"/>
</dbReference>
<dbReference type="PANTHER" id="PTHR43752:SF2">
    <property type="entry name" value="BNR_ASP-BOX REPEAT FAMILY PROTEIN"/>
    <property type="match status" value="1"/>
</dbReference>
<name>A0A0Q0D861_PSEA0</name>
<dbReference type="InterPro" id="IPR011040">
    <property type="entry name" value="Sialidase"/>
</dbReference>
<dbReference type="InterPro" id="IPR036278">
    <property type="entry name" value="Sialidase_sf"/>
</dbReference>
<feature type="domain" description="Sialidase" evidence="2">
    <location>
        <begin position="51"/>
        <end position="375"/>
    </location>
</feature>
<feature type="region of interest" description="Disordered" evidence="1">
    <location>
        <begin position="1"/>
        <end position="28"/>
    </location>
</feature>
<proteinExistence type="predicted"/>
<dbReference type="AlphaFoldDB" id="A0A0Q0D861"/>
<dbReference type="SUPFAM" id="SSF50939">
    <property type="entry name" value="Sialidases"/>
    <property type="match status" value="1"/>
</dbReference>
<organism evidence="3 4">
    <name type="scientific">Pseudomonas amygdali pv. ulmi</name>
    <dbReference type="NCBI Taxonomy" id="251720"/>
    <lineage>
        <taxon>Bacteria</taxon>
        <taxon>Pseudomonadati</taxon>
        <taxon>Pseudomonadota</taxon>
        <taxon>Gammaproteobacteria</taxon>
        <taxon>Pseudomonadales</taxon>
        <taxon>Pseudomonadaceae</taxon>
        <taxon>Pseudomonas</taxon>
        <taxon>Pseudomonas amygdali</taxon>
    </lineage>
</organism>
<protein>
    <submittedName>
        <fullName evidence="3">BNR/Asp-box repeat protein</fullName>
    </submittedName>
</protein>
<gene>
    <name evidence="3" type="ORF">ALO41_100448</name>
</gene>
<dbReference type="PATRIC" id="fig|251720.4.peg.5925"/>
<evidence type="ECO:0000259" key="2">
    <source>
        <dbReference type="Pfam" id="PF13088"/>
    </source>
</evidence>
<dbReference type="Gene3D" id="2.120.10.10">
    <property type="match status" value="1"/>
</dbReference>
<comment type="caution">
    <text evidence="3">The sequence shown here is derived from an EMBL/GenBank/DDBJ whole genome shotgun (WGS) entry which is preliminary data.</text>
</comment>
<evidence type="ECO:0000256" key="1">
    <source>
        <dbReference type="SAM" id="MobiDB-lite"/>
    </source>
</evidence>
<evidence type="ECO:0000313" key="3">
    <source>
        <dbReference type="EMBL" id="KPZ19259.1"/>
    </source>
</evidence>
<dbReference type="CDD" id="cd15482">
    <property type="entry name" value="Sialidase_non-viral"/>
    <property type="match status" value="1"/>
</dbReference>
<dbReference type="Pfam" id="PF13088">
    <property type="entry name" value="BNR_2"/>
    <property type="match status" value="1"/>
</dbReference>